<sequence>MSGQVTSSQSVAKGVFNESHWRMLFALLDAAIPSISLDNAPTQGSVGDQLTISQEELLLAHQNIQATVHDSPSMASYHQYLASRPLDDPKFVTIIKETIGQIPPRLQRQLAGILDFMTTRIGSVICGYSLTPLDQTSLQRRHDILQSWQNAWLPLWPALSRSFLAMAKIGWSQSDQLFAKLGNYDIGNIMNGPAGQTMNFDFLEFDSQEEPCLLETDVVIIGSGCGGSVCAKIIAEAGQQVLVVDKGYYTPPSLLPVPVDRSSVLYEAGLQSDDGATTILAGSCWGGGGTVNWSASLETQDFVRQEWANKGLHFFTTADYQQRLNRVCDFMGVNTAYIQHNHRNRILLDGAQKLGWQAKPCPQNSGNTEHSCGHCTFGCRSAEKQGPAVSWLPAAQKAGARFIEGLDISQILFENELAKTATGVKGIWTSRTVDSISGERVRRRIQINAKKVIVACGALHSPLLLMRSGLKNPQIGKNLYMHPTGNFGAVFNDVVGSWKGSILTSVVSEFENLDGKGHGVKIVASAGLPHMTTFTLPWHNALQYKTDAIKYSHINSFCAIARDRDTGSVSSDPDGRPIIKYTPSRFDRIHIVSGLVAIAKICYVQGATELFPCVMNVPSFKCRKAREKRTLEDQEFVQWLARLEREDLNPAKDTFTCAHQMGSCRMSTSPTDGVVDDCGKVWGTTNVYVADASVFPTASGVNPMITTMAIADRIAGSLVAFWR</sequence>
<evidence type="ECO:0000259" key="14">
    <source>
        <dbReference type="Pfam" id="PF00732"/>
    </source>
</evidence>
<evidence type="ECO:0000256" key="10">
    <source>
        <dbReference type="ARBA" id="ARBA00023002"/>
    </source>
</evidence>
<evidence type="ECO:0000256" key="12">
    <source>
        <dbReference type="PIRNR" id="PIRNR028937"/>
    </source>
</evidence>
<dbReference type="InterPro" id="IPR036188">
    <property type="entry name" value="FAD/NAD-bd_sf"/>
</dbReference>
<evidence type="ECO:0000256" key="7">
    <source>
        <dbReference type="ARBA" id="ARBA00022692"/>
    </source>
</evidence>
<keyword evidence="10 12" id="KW-0560">Oxidoreductase</keyword>
<dbReference type="InterPro" id="IPR000172">
    <property type="entry name" value="GMC_OxRdtase_N"/>
</dbReference>
<dbReference type="PANTHER" id="PTHR46056:SF12">
    <property type="entry name" value="LONG-CHAIN-ALCOHOL OXIDASE"/>
    <property type="match status" value="1"/>
</dbReference>
<feature type="active site" description="Proton acceptor" evidence="13">
    <location>
        <position position="659"/>
    </location>
</feature>
<evidence type="ECO:0000313" key="16">
    <source>
        <dbReference type="EMBL" id="KAI1868243.1"/>
    </source>
</evidence>
<evidence type="ECO:0000256" key="9">
    <source>
        <dbReference type="ARBA" id="ARBA00022989"/>
    </source>
</evidence>
<evidence type="ECO:0000259" key="15">
    <source>
        <dbReference type="Pfam" id="PF05199"/>
    </source>
</evidence>
<reference evidence="16" key="1">
    <citation type="submission" date="2021-03" db="EMBL/GenBank/DDBJ databases">
        <title>Revisited historic fungal species revealed as producer of novel bioactive compounds through whole genome sequencing and comparative genomics.</title>
        <authorList>
            <person name="Vignolle G.A."/>
            <person name="Hochenegger N."/>
            <person name="Mach R.L."/>
            <person name="Mach-Aigner A.R."/>
            <person name="Javad Rahimi M."/>
            <person name="Salim K.A."/>
            <person name="Chan C.M."/>
            <person name="Lim L.B.L."/>
            <person name="Cai F."/>
            <person name="Druzhinina I.S."/>
            <person name="U'Ren J.M."/>
            <person name="Derntl C."/>
        </authorList>
    </citation>
    <scope>NUCLEOTIDE SEQUENCE</scope>
    <source>
        <strain evidence="16">TUCIM 5799</strain>
    </source>
</reference>
<evidence type="ECO:0000256" key="2">
    <source>
        <dbReference type="ARBA" id="ARBA00003842"/>
    </source>
</evidence>
<evidence type="ECO:0000256" key="13">
    <source>
        <dbReference type="PIRSR" id="PIRSR028937-1"/>
    </source>
</evidence>
<feature type="domain" description="Glucose-methanol-choline oxidoreductase N-terminal" evidence="14">
    <location>
        <begin position="229"/>
        <end position="483"/>
    </location>
</feature>
<dbReference type="SUPFAM" id="SSF51905">
    <property type="entry name" value="FAD/NAD(P)-binding domain"/>
    <property type="match status" value="1"/>
</dbReference>
<dbReference type="InterPro" id="IPR007867">
    <property type="entry name" value="GMC_OxRtase_C"/>
</dbReference>
<evidence type="ECO:0000256" key="8">
    <source>
        <dbReference type="ARBA" id="ARBA00022827"/>
    </source>
</evidence>
<dbReference type="EMBL" id="JAFIMR010000017">
    <property type="protein sequence ID" value="KAI1868243.1"/>
    <property type="molecule type" value="Genomic_DNA"/>
</dbReference>
<proteinExistence type="inferred from homology"/>
<comment type="similarity">
    <text evidence="4 12">Belongs to the GMC oxidoreductase family.</text>
</comment>
<keyword evidence="9" id="KW-1133">Transmembrane helix</keyword>
<evidence type="ECO:0000256" key="5">
    <source>
        <dbReference type="ARBA" id="ARBA00013125"/>
    </source>
</evidence>
<evidence type="ECO:0000256" key="6">
    <source>
        <dbReference type="ARBA" id="ARBA00022630"/>
    </source>
</evidence>
<dbReference type="GO" id="GO:0046577">
    <property type="term" value="F:long-chain-alcohol oxidase activity"/>
    <property type="evidence" value="ECO:0007669"/>
    <property type="project" value="UniProtKB-EC"/>
</dbReference>
<dbReference type="GO" id="GO:0016020">
    <property type="term" value="C:membrane"/>
    <property type="evidence" value="ECO:0007669"/>
    <property type="project" value="UniProtKB-SubCell"/>
</dbReference>
<dbReference type="EC" id="1.1.3.20" evidence="5 12"/>
<accession>A0A9Q0APR8</accession>
<protein>
    <recommendedName>
        <fullName evidence="5 12">Long-chain-alcohol oxidase</fullName>
        <ecNumber evidence="5 12">1.1.3.20</ecNumber>
    </recommendedName>
</protein>
<dbReference type="Proteomes" id="UP000829685">
    <property type="component" value="Unassembled WGS sequence"/>
</dbReference>
<comment type="subcellular location">
    <subcellularLocation>
        <location evidence="3">Membrane</location>
    </subcellularLocation>
</comment>
<dbReference type="GO" id="GO:0050660">
    <property type="term" value="F:flavin adenine dinucleotide binding"/>
    <property type="evidence" value="ECO:0007669"/>
    <property type="project" value="InterPro"/>
</dbReference>
<evidence type="ECO:0000313" key="17">
    <source>
        <dbReference type="Proteomes" id="UP000829685"/>
    </source>
</evidence>
<organism evidence="16 17">
    <name type="scientific">Neoarthrinium moseri</name>
    <dbReference type="NCBI Taxonomy" id="1658444"/>
    <lineage>
        <taxon>Eukaryota</taxon>
        <taxon>Fungi</taxon>
        <taxon>Dikarya</taxon>
        <taxon>Ascomycota</taxon>
        <taxon>Pezizomycotina</taxon>
        <taxon>Sordariomycetes</taxon>
        <taxon>Xylariomycetidae</taxon>
        <taxon>Amphisphaeriales</taxon>
        <taxon>Apiosporaceae</taxon>
        <taxon>Neoarthrinium</taxon>
    </lineage>
</organism>
<feature type="domain" description="Glucose-methanol-choline oxidoreductase C-terminal" evidence="15">
    <location>
        <begin position="569"/>
        <end position="711"/>
    </location>
</feature>
<keyword evidence="11" id="KW-0472">Membrane</keyword>
<evidence type="ECO:0000256" key="4">
    <source>
        <dbReference type="ARBA" id="ARBA00010790"/>
    </source>
</evidence>
<name>A0A9Q0APR8_9PEZI</name>
<comment type="function">
    <text evidence="2">Long-chain fatty alcohol oxidase involved in the omega-oxidation pathway of lipid degradation.</text>
</comment>
<comment type="catalytic activity">
    <reaction evidence="1 12">
        <text>a long-chain primary fatty alcohol + O2 = a long-chain fatty aldehyde + H2O2</text>
        <dbReference type="Rhea" id="RHEA:22756"/>
        <dbReference type="ChEBI" id="CHEBI:15379"/>
        <dbReference type="ChEBI" id="CHEBI:16240"/>
        <dbReference type="ChEBI" id="CHEBI:17176"/>
        <dbReference type="ChEBI" id="CHEBI:77396"/>
        <dbReference type="EC" id="1.1.3.20"/>
    </reaction>
</comment>
<evidence type="ECO:0000256" key="3">
    <source>
        <dbReference type="ARBA" id="ARBA00004370"/>
    </source>
</evidence>
<dbReference type="Pfam" id="PF00732">
    <property type="entry name" value="GMC_oxred_N"/>
    <property type="match status" value="1"/>
</dbReference>
<keyword evidence="7" id="KW-0812">Transmembrane</keyword>
<keyword evidence="6" id="KW-0285">Flavoprotein</keyword>
<gene>
    <name evidence="16" type="ORF">JX265_007066</name>
</gene>
<keyword evidence="17" id="KW-1185">Reference proteome</keyword>
<dbReference type="PANTHER" id="PTHR46056">
    <property type="entry name" value="LONG-CHAIN-ALCOHOL OXIDASE"/>
    <property type="match status" value="1"/>
</dbReference>
<keyword evidence="8" id="KW-0274">FAD</keyword>
<comment type="caution">
    <text evidence="16">The sequence shown here is derived from an EMBL/GenBank/DDBJ whole genome shotgun (WGS) entry which is preliminary data.</text>
</comment>
<dbReference type="Gene3D" id="3.50.50.60">
    <property type="entry name" value="FAD/NAD(P)-binding domain"/>
    <property type="match status" value="2"/>
</dbReference>
<dbReference type="PIRSF" id="PIRSF028937">
    <property type="entry name" value="Lg_Ch_AO"/>
    <property type="match status" value="1"/>
</dbReference>
<dbReference type="AlphaFoldDB" id="A0A9Q0APR8"/>
<evidence type="ECO:0000256" key="1">
    <source>
        <dbReference type="ARBA" id="ARBA00000920"/>
    </source>
</evidence>
<dbReference type="InterPro" id="IPR012400">
    <property type="entry name" value="Long_Oxdase"/>
</dbReference>
<evidence type="ECO:0000256" key="11">
    <source>
        <dbReference type="ARBA" id="ARBA00023136"/>
    </source>
</evidence>
<dbReference type="Pfam" id="PF05199">
    <property type="entry name" value="GMC_oxred_C"/>
    <property type="match status" value="1"/>
</dbReference>